<protein>
    <recommendedName>
        <fullName evidence="3">Nephronophthisis 4</fullName>
    </recommendedName>
</protein>
<dbReference type="GO" id="GO:0090090">
    <property type="term" value="P:negative regulation of canonical Wnt signaling pathway"/>
    <property type="evidence" value="ECO:0007669"/>
    <property type="project" value="InterPro"/>
</dbReference>
<evidence type="ECO:0008006" key="3">
    <source>
        <dbReference type="Google" id="ProtNLM"/>
    </source>
</evidence>
<organism evidence="1 2">
    <name type="scientific">Salarias fasciatus</name>
    <name type="common">Jewelled blenny</name>
    <name type="synonym">Blennius fasciatus</name>
    <dbReference type="NCBI Taxonomy" id="181472"/>
    <lineage>
        <taxon>Eukaryota</taxon>
        <taxon>Metazoa</taxon>
        <taxon>Chordata</taxon>
        <taxon>Craniata</taxon>
        <taxon>Vertebrata</taxon>
        <taxon>Euteleostomi</taxon>
        <taxon>Actinopterygii</taxon>
        <taxon>Neopterygii</taxon>
        <taxon>Teleostei</taxon>
        <taxon>Neoteleostei</taxon>
        <taxon>Acanthomorphata</taxon>
        <taxon>Ovalentaria</taxon>
        <taxon>Blenniimorphae</taxon>
        <taxon>Blenniiformes</taxon>
        <taxon>Blennioidei</taxon>
        <taxon>Blenniidae</taxon>
        <taxon>Salariinae</taxon>
        <taxon>Salarias</taxon>
    </lineage>
</organism>
<evidence type="ECO:0000313" key="2">
    <source>
        <dbReference type="Proteomes" id="UP000472267"/>
    </source>
</evidence>
<accession>A0A672GQB3</accession>
<dbReference type="OMA" id="DAVDCKN"/>
<dbReference type="GO" id="GO:0097730">
    <property type="term" value="C:non-motile cilium"/>
    <property type="evidence" value="ECO:0007669"/>
    <property type="project" value="InterPro"/>
</dbReference>
<name>A0A672GQB3_SALFA</name>
<reference evidence="1" key="2">
    <citation type="submission" date="2025-08" db="UniProtKB">
        <authorList>
            <consortium name="Ensembl"/>
        </authorList>
    </citation>
    <scope>IDENTIFICATION</scope>
</reference>
<proteinExistence type="predicted"/>
<reference evidence="1" key="1">
    <citation type="submission" date="2019-06" db="EMBL/GenBank/DDBJ databases">
        <authorList>
            <consortium name="Wellcome Sanger Institute Data Sharing"/>
        </authorList>
    </citation>
    <scope>NUCLEOTIDE SEQUENCE [LARGE SCALE GENOMIC DNA]</scope>
</reference>
<keyword evidence="2" id="KW-1185">Reference proteome</keyword>
<dbReference type="AlphaFoldDB" id="A0A672GQB3"/>
<sequence>MTKTEDAASCTADGWEEVFDRNRVVPPPSQTVRQVLESHFNTSRGFQFSLHRVTQNGPFQLRVTLFDRNHQYFFGKTWKSSPQRMENNKISFNEVLYFHTSLLLPSTLLVIELVSLSPMPDGSHQAVGRGFTVLELFTSRPEAPTLEGDRRLNLHHGSPRTLLHPLLKDTSECKDLTSYEMGTCVLKVAAL</sequence>
<dbReference type="GO" id="GO:0097546">
    <property type="term" value="C:ciliary base"/>
    <property type="evidence" value="ECO:0007669"/>
    <property type="project" value="TreeGrafter"/>
</dbReference>
<dbReference type="InterPro" id="IPR029775">
    <property type="entry name" value="NPHP4"/>
</dbReference>
<dbReference type="GO" id="GO:0036064">
    <property type="term" value="C:ciliary basal body"/>
    <property type="evidence" value="ECO:0007669"/>
    <property type="project" value="TreeGrafter"/>
</dbReference>
<dbReference type="PANTHER" id="PTHR31043">
    <property type="entry name" value="NEPHROCYSTIN-4"/>
    <property type="match status" value="1"/>
</dbReference>
<dbReference type="GO" id="GO:0035869">
    <property type="term" value="C:ciliary transition zone"/>
    <property type="evidence" value="ECO:0007669"/>
    <property type="project" value="TreeGrafter"/>
</dbReference>
<dbReference type="Ensembl" id="ENSSFAT00005021826.1">
    <property type="protein sequence ID" value="ENSSFAP00005020963.1"/>
    <property type="gene ID" value="ENSSFAG00005010939.1"/>
</dbReference>
<dbReference type="Proteomes" id="UP000472267">
    <property type="component" value="Chromosome 20"/>
</dbReference>
<dbReference type="GO" id="GO:1904491">
    <property type="term" value="P:protein localization to ciliary transition zone"/>
    <property type="evidence" value="ECO:0007669"/>
    <property type="project" value="TreeGrafter"/>
</dbReference>
<dbReference type="InParanoid" id="A0A672GQB3"/>
<evidence type="ECO:0000313" key="1">
    <source>
        <dbReference type="Ensembl" id="ENSSFAP00005020963.1"/>
    </source>
</evidence>
<reference evidence="1" key="3">
    <citation type="submission" date="2025-09" db="UniProtKB">
        <authorList>
            <consortium name="Ensembl"/>
        </authorList>
    </citation>
    <scope>IDENTIFICATION</scope>
</reference>
<dbReference type="PANTHER" id="PTHR31043:SF3">
    <property type="entry name" value="NEPHROCYSTIN-4"/>
    <property type="match status" value="1"/>
</dbReference>